<dbReference type="PIRSF" id="PIRSF015417">
    <property type="entry name" value="T31B5_30_vWA"/>
    <property type="match status" value="1"/>
</dbReference>
<sequence>MGLTENCSPTFLSTGNACMDFFFHAVPDTPSDDLIQRLELAWSHDPLTTLKLICNLRGVRGTGKSDKEGFYTSSLWLHKSHPKTLALNLKVLVHFGYFKDLPEILDRLLHGPEVRKLAKQAWNKRGKRKRSVVVSDHEENISKEKARALRKEREISKAIIALDRYNNDPDYRLLFDCVCDVFAELLKSDIGFMSLGKVFKISLAAKWCPTVDSAYDKSLLICEGIARRVFPKESEKEYEGIEEAHYAYRVRDRLRKQVLVPLHKTLELPEVFMSAKHWNSLPYNRVASVAMKTYKGLFEKHDKERFEEYLEKVKSGKAKIAAGALLSHEIIKSLDEDGGQVAELQWERMVSDVAKKGKLTNCGL</sequence>
<feature type="domain" description="DUF2828" evidence="1">
    <location>
        <begin position="4"/>
        <end position="359"/>
    </location>
</feature>
<protein>
    <recommendedName>
        <fullName evidence="1">DUF2828 domain-containing protein</fullName>
    </recommendedName>
</protein>
<dbReference type="Proteomes" id="UP001459277">
    <property type="component" value="Unassembled WGS sequence"/>
</dbReference>
<dbReference type="Pfam" id="PF11443">
    <property type="entry name" value="DUF2828"/>
    <property type="match status" value="1"/>
</dbReference>
<keyword evidence="3" id="KW-1185">Reference proteome</keyword>
<proteinExistence type="predicted"/>
<gene>
    <name evidence="2" type="ORF">SO802_026828</name>
</gene>
<dbReference type="InterPro" id="IPR058580">
    <property type="entry name" value="DUF2828"/>
</dbReference>
<evidence type="ECO:0000259" key="1">
    <source>
        <dbReference type="Pfam" id="PF11443"/>
    </source>
</evidence>
<comment type="caution">
    <text evidence="2">The sequence shown here is derived from an EMBL/GenBank/DDBJ whole genome shotgun (WGS) entry which is preliminary data.</text>
</comment>
<dbReference type="AlphaFoldDB" id="A0AAW2C2B5"/>
<name>A0AAW2C2B5_9ROSI</name>
<organism evidence="2 3">
    <name type="scientific">Lithocarpus litseifolius</name>
    <dbReference type="NCBI Taxonomy" id="425828"/>
    <lineage>
        <taxon>Eukaryota</taxon>
        <taxon>Viridiplantae</taxon>
        <taxon>Streptophyta</taxon>
        <taxon>Embryophyta</taxon>
        <taxon>Tracheophyta</taxon>
        <taxon>Spermatophyta</taxon>
        <taxon>Magnoliopsida</taxon>
        <taxon>eudicotyledons</taxon>
        <taxon>Gunneridae</taxon>
        <taxon>Pentapetalae</taxon>
        <taxon>rosids</taxon>
        <taxon>fabids</taxon>
        <taxon>Fagales</taxon>
        <taxon>Fagaceae</taxon>
        <taxon>Lithocarpus</taxon>
    </lineage>
</organism>
<accession>A0AAW2C2B5</accession>
<dbReference type="EMBL" id="JAZDWU010000009">
    <property type="protein sequence ID" value="KAK9991843.1"/>
    <property type="molecule type" value="Genomic_DNA"/>
</dbReference>
<reference evidence="2 3" key="1">
    <citation type="submission" date="2024-01" db="EMBL/GenBank/DDBJ databases">
        <title>A telomere-to-telomere, gap-free genome of sweet tea (Lithocarpus litseifolius).</title>
        <authorList>
            <person name="Zhou J."/>
        </authorList>
    </citation>
    <scope>NUCLEOTIDE SEQUENCE [LARGE SCALE GENOMIC DNA]</scope>
    <source>
        <strain evidence="2">Zhou-2022a</strain>
        <tissue evidence="2">Leaf</tissue>
    </source>
</reference>
<dbReference type="InterPro" id="IPR011205">
    <property type="entry name" value="UCP015417_vWA"/>
</dbReference>
<dbReference type="PANTHER" id="PTHR31373:SF27">
    <property type="entry name" value="TROVE DOMAIN-CONTAINING PROTEIN"/>
    <property type="match status" value="1"/>
</dbReference>
<evidence type="ECO:0000313" key="3">
    <source>
        <dbReference type="Proteomes" id="UP001459277"/>
    </source>
</evidence>
<evidence type="ECO:0000313" key="2">
    <source>
        <dbReference type="EMBL" id="KAK9991843.1"/>
    </source>
</evidence>
<dbReference type="PANTHER" id="PTHR31373">
    <property type="entry name" value="OS06G0652100 PROTEIN"/>
    <property type="match status" value="1"/>
</dbReference>